<dbReference type="GO" id="GO:0061709">
    <property type="term" value="P:reticulophagy"/>
    <property type="evidence" value="ECO:0007669"/>
    <property type="project" value="TreeGrafter"/>
</dbReference>
<organism evidence="10 11">
    <name type="scientific">Blepharisma stoltei</name>
    <dbReference type="NCBI Taxonomy" id="1481888"/>
    <lineage>
        <taxon>Eukaryota</taxon>
        <taxon>Sar</taxon>
        <taxon>Alveolata</taxon>
        <taxon>Ciliophora</taxon>
        <taxon>Postciliodesmatophora</taxon>
        <taxon>Heterotrichea</taxon>
        <taxon>Heterotrichida</taxon>
        <taxon>Blepharismidae</taxon>
        <taxon>Blepharisma</taxon>
    </lineage>
</organism>
<dbReference type="Gene3D" id="3.30.1520.10">
    <property type="entry name" value="Phox-like domain"/>
    <property type="match status" value="1"/>
</dbReference>
<evidence type="ECO:0000313" key="11">
    <source>
        <dbReference type="Proteomes" id="UP001162131"/>
    </source>
</evidence>
<dbReference type="Pfam" id="PF00787">
    <property type="entry name" value="PX"/>
    <property type="match status" value="1"/>
</dbReference>
<dbReference type="GO" id="GO:0000422">
    <property type="term" value="P:autophagy of mitochondrion"/>
    <property type="evidence" value="ECO:0007669"/>
    <property type="project" value="TreeGrafter"/>
</dbReference>
<dbReference type="GO" id="GO:0032456">
    <property type="term" value="P:endocytic recycling"/>
    <property type="evidence" value="ECO:0007669"/>
    <property type="project" value="TreeGrafter"/>
</dbReference>
<dbReference type="GO" id="GO:0016020">
    <property type="term" value="C:membrane"/>
    <property type="evidence" value="ECO:0007669"/>
    <property type="project" value="UniProtKB-SubCell"/>
</dbReference>
<dbReference type="PANTHER" id="PTHR45949">
    <property type="entry name" value="SORTING NEXIN-4"/>
    <property type="match status" value="1"/>
</dbReference>
<feature type="domain" description="PX" evidence="9">
    <location>
        <begin position="159"/>
        <end position="269"/>
    </location>
</feature>
<sequence>MEEAKPEKIYEFPIQGEVNKLPIHPDMSLRSADTTGNTKITTQKIEIFKQTKQTTKSDFESEDRKPFFELPLDESNKEEERWEDFLPENFKRFSTEMKTEKFSVKPDYKRFQSMPDRFEEVKLARSSVRAALIEEDAQAEIYKVKAETLPDTEISANLCEVTIMSKPITGASTNKITLGKYILRTMPLDWTVERETNDFYWLRDILARTFPGVYVPPRLPKRFTTRNVMDTNRKDQRFLTRFMKNILSHPLLSRSLYLVHFLKENDNLKYNLFKTQTSTFREPSTTDELPSLEGFVWINPSTSQDHTERLRDYVNSAIEIQRRIKRQANKLEKQLHNTSELMLELKESMNDMERLQMLSQTNLNVEIFRALQGVLGTLAKSDEKRAVFVKDHISTLFKFTYNESIPFRDLIKDRERHLNKYQKENRRLRGKKEKLWNNGDILKWELDPSVTNINVAAMKSDKEVAIPKMLHQETKDVEKLKDRYGYHNYKLREETMWFIPFTTRRNIMELETYANKEIKSHTKLKSVWVEFIDRLNKIDEQIK</sequence>
<evidence type="ECO:0000259" key="9">
    <source>
        <dbReference type="PROSITE" id="PS50195"/>
    </source>
</evidence>
<evidence type="ECO:0000256" key="4">
    <source>
        <dbReference type="ARBA" id="ARBA00022448"/>
    </source>
</evidence>
<dbReference type="EMBL" id="CAJZBQ010000005">
    <property type="protein sequence ID" value="CAG9311963.1"/>
    <property type="molecule type" value="Genomic_DNA"/>
</dbReference>
<evidence type="ECO:0000256" key="8">
    <source>
        <dbReference type="SAM" id="Coils"/>
    </source>
</evidence>
<keyword evidence="11" id="KW-1185">Reference proteome</keyword>
<evidence type="ECO:0000256" key="6">
    <source>
        <dbReference type="ARBA" id="ARBA00023121"/>
    </source>
</evidence>
<dbReference type="PROSITE" id="PS50195">
    <property type="entry name" value="PX"/>
    <property type="match status" value="1"/>
</dbReference>
<dbReference type="InterPro" id="IPR001683">
    <property type="entry name" value="PX_dom"/>
</dbReference>
<evidence type="ECO:0000256" key="2">
    <source>
        <dbReference type="ARBA" id="ARBA00004496"/>
    </source>
</evidence>
<dbReference type="PANTHER" id="PTHR45949:SF2">
    <property type="entry name" value="SORTING NEXIN-4"/>
    <property type="match status" value="1"/>
</dbReference>
<gene>
    <name evidence="10" type="ORF">BSTOLATCC_MIC5222</name>
</gene>
<feature type="coiled-coil region" evidence="8">
    <location>
        <begin position="314"/>
        <end position="355"/>
    </location>
</feature>
<evidence type="ECO:0000256" key="5">
    <source>
        <dbReference type="ARBA" id="ARBA00022490"/>
    </source>
</evidence>
<keyword evidence="8" id="KW-0175">Coiled coil</keyword>
<comment type="similarity">
    <text evidence="3">Belongs to the sorting nexin family.</text>
</comment>
<dbReference type="GO" id="GO:0000407">
    <property type="term" value="C:phagophore assembly site"/>
    <property type="evidence" value="ECO:0007669"/>
    <property type="project" value="TreeGrafter"/>
</dbReference>
<keyword evidence="7" id="KW-0472">Membrane</keyword>
<comment type="caution">
    <text evidence="10">The sequence shown here is derived from an EMBL/GenBank/DDBJ whole genome shotgun (WGS) entry which is preliminary data.</text>
</comment>
<comment type="subcellular location">
    <subcellularLocation>
        <location evidence="2">Cytoplasm</location>
    </subcellularLocation>
    <subcellularLocation>
        <location evidence="1">Membrane</location>
        <topology evidence="1">Peripheral membrane protein</topology>
    </subcellularLocation>
</comment>
<dbReference type="GO" id="GO:0034727">
    <property type="term" value="P:piecemeal microautophagy of the nucleus"/>
    <property type="evidence" value="ECO:0007669"/>
    <property type="project" value="TreeGrafter"/>
</dbReference>
<evidence type="ECO:0000313" key="10">
    <source>
        <dbReference type="EMBL" id="CAG9311963.1"/>
    </source>
</evidence>
<dbReference type="SMART" id="SM00312">
    <property type="entry name" value="PX"/>
    <property type="match status" value="1"/>
</dbReference>
<feature type="coiled-coil region" evidence="8">
    <location>
        <begin position="411"/>
        <end position="438"/>
    </location>
</feature>
<dbReference type="InterPro" id="IPR036871">
    <property type="entry name" value="PX_dom_sf"/>
</dbReference>
<keyword evidence="4" id="KW-0813">Transport</keyword>
<dbReference type="AlphaFoldDB" id="A0AAU9IUH1"/>
<dbReference type="Proteomes" id="UP001162131">
    <property type="component" value="Unassembled WGS sequence"/>
</dbReference>
<keyword evidence="6" id="KW-0446">Lipid-binding</keyword>
<evidence type="ECO:0000256" key="3">
    <source>
        <dbReference type="ARBA" id="ARBA00010883"/>
    </source>
</evidence>
<name>A0AAU9IUH1_9CILI</name>
<accession>A0AAU9IUH1</accession>
<dbReference type="GO" id="GO:0035091">
    <property type="term" value="F:phosphatidylinositol binding"/>
    <property type="evidence" value="ECO:0007669"/>
    <property type="project" value="InterPro"/>
</dbReference>
<dbReference type="SUPFAM" id="SSF64268">
    <property type="entry name" value="PX domain"/>
    <property type="match status" value="1"/>
</dbReference>
<proteinExistence type="inferred from homology"/>
<keyword evidence="5" id="KW-0963">Cytoplasm</keyword>
<reference evidence="10" key="1">
    <citation type="submission" date="2021-09" db="EMBL/GenBank/DDBJ databases">
        <authorList>
            <consortium name="AG Swart"/>
            <person name="Singh M."/>
            <person name="Singh A."/>
            <person name="Seah K."/>
            <person name="Emmerich C."/>
        </authorList>
    </citation>
    <scope>NUCLEOTIDE SEQUENCE</scope>
    <source>
        <strain evidence="10">ATCC30299</strain>
    </source>
</reference>
<dbReference type="GO" id="GO:0015031">
    <property type="term" value="P:protein transport"/>
    <property type="evidence" value="ECO:0007669"/>
    <property type="project" value="TreeGrafter"/>
</dbReference>
<dbReference type="GO" id="GO:0005769">
    <property type="term" value="C:early endosome"/>
    <property type="evidence" value="ECO:0007669"/>
    <property type="project" value="TreeGrafter"/>
</dbReference>
<evidence type="ECO:0000256" key="1">
    <source>
        <dbReference type="ARBA" id="ARBA00004170"/>
    </source>
</evidence>
<evidence type="ECO:0000256" key="7">
    <source>
        <dbReference type="ARBA" id="ARBA00023136"/>
    </source>
</evidence>
<protein>
    <recommendedName>
        <fullName evidence="9">PX domain-containing protein</fullName>
    </recommendedName>
</protein>